<evidence type="ECO:0000256" key="8">
    <source>
        <dbReference type="ARBA" id="ARBA00023157"/>
    </source>
</evidence>
<evidence type="ECO:0000313" key="12">
    <source>
        <dbReference type="Proteomes" id="UP000426265"/>
    </source>
</evidence>
<comment type="similarity">
    <text evidence="2">Belongs to the DEFL family.</text>
</comment>
<dbReference type="ExpressionAtlas" id="A0A654EUP6">
    <property type="expression patterns" value="baseline and differential"/>
</dbReference>
<evidence type="ECO:0000256" key="6">
    <source>
        <dbReference type="ARBA" id="ARBA00022729"/>
    </source>
</evidence>
<evidence type="ECO:0000256" key="4">
    <source>
        <dbReference type="ARBA" id="ARBA00022529"/>
    </source>
</evidence>
<reference evidence="11 12" key="1">
    <citation type="submission" date="2019-11" db="EMBL/GenBank/DDBJ databases">
        <authorList>
            <person name="Jiao W.-B."/>
            <person name="Schneeberger K."/>
        </authorList>
    </citation>
    <scope>NUCLEOTIDE SEQUENCE [LARGE SCALE GENOMIC DNA]</scope>
    <source>
        <strain evidence="12">cv. An-1</strain>
        <strain evidence="13">cv. C24</strain>
    </source>
</reference>
<evidence type="ECO:0000256" key="1">
    <source>
        <dbReference type="ARBA" id="ARBA00004613"/>
    </source>
</evidence>
<dbReference type="Proteomes" id="UP000434276">
    <property type="component" value="Unassembled WGS sequence"/>
</dbReference>
<dbReference type="AlphaFoldDB" id="A0A654EUP6"/>
<accession>A0A5S9WY86</accession>
<dbReference type="PANTHER" id="PTHR34783">
    <property type="entry name" value="DEFENSIN-LIKE PROTEIN 144-RELATED"/>
    <property type="match status" value="1"/>
</dbReference>
<dbReference type="PANTHER" id="PTHR34783:SF1">
    <property type="entry name" value="DEFENSIN-LIKE PROTEIN 144-RELATED"/>
    <property type="match status" value="1"/>
</dbReference>
<feature type="signal peptide" evidence="9">
    <location>
        <begin position="1"/>
        <end position="23"/>
    </location>
</feature>
<name>A0A654EUP6_ARATH</name>
<evidence type="ECO:0000256" key="7">
    <source>
        <dbReference type="ARBA" id="ARBA00022821"/>
    </source>
</evidence>
<evidence type="ECO:0000313" key="10">
    <source>
        <dbReference type="EMBL" id="CAA0362293.1"/>
    </source>
</evidence>
<dbReference type="EMBL" id="CACRSJ010000105">
    <property type="protein sequence ID" value="VYS52458.1"/>
    <property type="molecule type" value="Genomic_DNA"/>
</dbReference>
<evidence type="ECO:0000256" key="2">
    <source>
        <dbReference type="ARBA" id="ARBA00006722"/>
    </source>
</evidence>
<feature type="chain" id="PRO_5036376976" evidence="9">
    <location>
        <begin position="24"/>
        <end position="81"/>
    </location>
</feature>
<evidence type="ECO:0000313" key="11">
    <source>
        <dbReference type="EMBL" id="VYS52458.1"/>
    </source>
</evidence>
<keyword evidence="7" id="KW-0611">Plant defense</keyword>
<dbReference type="InterPro" id="IPR010851">
    <property type="entry name" value="DEFL"/>
</dbReference>
<comment type="subcellular location">
    <subcellularLocation>
        <location evidence="1">Secreted</location>
    </subcellularLocation>
</comment>
<proteinExistence type="inferred from homology"/>
<protein>
    <submittedName>
        <fullName evidence="11">Uncharacterized protein</fullName>
    </submittedName>
</protein>
<keyword evidence="4" id="KW-0929">Antimicrobial</keyword>
<sequence length="81" mass="8850">MKNSFRFSFTVITTFIICVLVSGAMVNGQCSFPQPVGPNGKCVPKDCKSLCHQKYKGGSICTTGKPNICMCLVCRRRSPEV</sequence>
<dbReference type="GO" id="GO:0031640">
    <property type="term" value="P:killing of cells of another organism"/>
    <property type="evidence" value="ECO:0007669"/>
    <property type="project" value="UniProtKB-KW"/>
</dbReference>
<evidence type="ECO:0000256" key="3">
    <source>
        <dbReference type="ARBA" id="ARBA00022525"/>
    </source>
</evidence>
<keyword evidence="3" id="KW-0964">Secreted</keyword>
<dbReference type="GO" id="GO:0050832">
    <property type="term" value="P:defense response to fungus"/>
    <property type="evidence" value="ECO:0007669"/>
    <property type="project" value="UniProtKB-KW"/>
</dbReference>
<evidence type="ECO:0000313" key="13">
    <source>
        <dbReference type="Proteomes" id="UP000434276"/>
    </source>
</evidence>
<keyword evidence="8" id="KW-1015">Disulfide bond</keyword>
<dbReference type="EMBL" id="CACSHJ010000088">
    <property type="protein sequence ID" value="CAA0362293.1"/>
    <property type="molecule type" value="Genomic_DNA"/>
</dbReference>
<keyword evidence="5" id="KW-0295">Fungicide</keyword>
<keyword evidence="6 9" id="KW-0732">Signal</keyword>
<evidence type="ECO:0000256" key="5">
    <source>
        <dbReference type="ARBA" id="ARBA00022577"/>
    </source>
</evidence>
<evidence type="ECO:0000256" key="9">
    <source>
        <dbReference type="SAM" id="SignalP"/>
    </source>
</evidence>
<organism evidence="11 12">
    <name type="scientific">Arabidopsis thaliana</name>
    <name type="common">Mouse-ear cress</name>
    <dbReference type="NCBI Taxonomy" id="3702"/>
    <lineage>
        <taxon>Eukaryota</taxon>
        <taxon>Viridiplantae</taxon>
        <taxon>Streptophyta</taxon>
        <taxon>Embryophyta</taxon>
        <taxon>Tracheophyta</taxon>
        <taxon>Spermatophyta</taxon>
        <taxon>Magnoliopsida</taxon>
        <taxon>eudicotyledons</taxon>
        <taxon>Gunneridae</taxon>
        <taxon>Pentapetalae</taxon>
        <taxon>rosids</taxon>
        <taxon>malvids</taxon>
        <taxon>Brassicales</taxon>
        <taxon>Brassicaceae</taxon>
        <taxon>Camelineae</taxon>
        <taxon>Arabidopsis</taxon>
    </lineage>
</organism>
<dbReference type="OrthoDB" id="1020852at2759"/>
<dbReference type="GO" id="GO:0005576">
    <property type="term" value="C:extracellular region"/>
    <property type="evidence" value="ECO:0007669"/>
    <property type="project" value="UniProtKB-SubCell"/>
</dbReference>
<dbReference type="Proteomes" id="UP000426265">
    <property type="component" value="Unassembled WGS sequence"/>
</dbReference>
<dbReference type="Pfam" id="PF07333">
    <property type="entry name" value="SLR1-BP"/>
    <property type="match status" value="1"/>
</dbReference>
<accession>A0A654EUP6</accession>
<gene>
    <name evidence="11" type="ORF">AN1_LOCUS7920</name>
    <name evidence="10" type="ORF">C24_LOCUS7774</name>
</gene>